<organism evidence="3 4">
    <name type="scientific">Naematelia encephala</name>
    <dbReference type="NCBI Taxonomy" id="71784"/>
    <lineage>
        <taxon>Eukaryota</taxon>
        <taxon>Fungi</taxon>
        <taxon>Dikarya</taxon>
        <taxon>Basidiomycota</taxon>
        <taxon>Agaricomycotina</taxon>
        <taxon>Tremellomycetes</taxon>
        <taxon>Tremellales</taxon>
        <taxon>Naemateliaceae</taxon>
        <taxon>Naematelia</taxon>
    </lineage>
</organism>
<dbReference type="InterPro" id="IPR041899">
    <property type="entry name" value="MAGE_WH2"/>
</dbReference>
<dbReference type="InParanoid" id="A0A1Y2ANS6"/>
<feature type="region of interest" description="Disordered" evidence="1">
    <location>
        <begin position="351"/>
        <end position="380"/>
    </location>
</feature>
<sequence length="402" mass="44430">MAPRRSVQNGTSQTQTQRRQRPVPVPVPVTSEDEISEHGSAGSSDEASTSRQNGGPRDIETKNRASQLVRLALFFEYRRRALSRMEIVKQVMPSDGRAFNAVFEAAQAVLKSTFGMELYELPKRVDRDRLGRAGAETQTQTQRGKGKGRARNDDGDDEEDDGEEDGDVEPGVTSRSRKAPGSKTYILRSILPRELIAEMSQPRPLPMLSTPNGSDDQPEDSGALIQWEKGDGTPSGHVALMGIRAVILSLVLCYGRSIDDDILHALLRRLDLDRNTLLPYTSPDSKDPPMDLDKYLDLLAKQNYLEKVKSAIPGNRDAEKISWKWGNRDAEFSEKAAAEFIAKIFIDNERDDSSDEEDVPRVTRNGANARSTGDKAATREQKRIKLLADIEKAAGSPLAGTL</sequence>
<dbReference type="InterPro" id="IPR002190">
    <property type="entry name" value="MHD_dom"/>
</dbReference>
<evidence type="ECO:0000313" key="3">
    <source>
        <dbReference type="EMBL" id="ORY24201.1"/>
    </source>
</evidence>
<dbReference type="GO" id="GO:0006281">
    <property type="term" value="P:DNA repair"/>
    <property type="evidence" value="ECO:0007669"/>
    <property type="project" value="TreeGrafter"/>
</dbReference>
<comment type="caution">
    <text evidence="3">The sequence shown here is derived from an EMBL/GenBank/DDBJ whole genome shotgun (WGS) entry which is preliminary data.</text>
</comment>
<dbReference type="Pfam" id="PF01454">
    <property type="entry name" value="MAGE"/>
    <property type="match status" value="1"/>
</dbReference>
<accession>A0A1Y2ANS6</accession>
<dbReference type="SMART" id="SM01373">
    <property type="entry name" value="MAGE"/>
    <property type="match status" value="1"/>
</dbReference>
<dbReference type="AlphaFoldDB" id="A0A1Y2ANS6"/>
<dbReference type="Proteomes" id="UP000193986">
    <property type="component" value="Unassembled WGS sequence"/>
</dbReference>
<feature type="region of interest" description="Disordered" evidence="1">
    <location>
        <begin position="1"/>
        <end position="62"/>
    </location>
</feature>
<keyword evidence="4" id="KW-1185">Reference proteome</keyword>
<evidence type="ECO:0000259" key="2">
    <source>
        <dbReference type="SMART" id="SM01373"/>
    </source>
</evidence>
<feature type="compositionally biased region" description="Polar residues" evidence="1">
    <location>
        <begin position="1"/>
        <end position="10"/>
    </location>
</feature>
<feature type="compositionally biased region" description="Acidic residues" evidence="1">
    <location>
        <begin position="154"/>
        <end position="168"/>
    </location>
</feature>
<reference evidence="3 4" key="1">
    <citation type="submission" date="2016-07" db="EMBL/GenBank/DDBJ databases">
        <title>Pervasive Adenine N6-methylation of Active Genes in Fungi.</title>
        <authorList>
            <consortium name="DOE Joint Genome Institute"/>
            <person name="Mondo S.J."/>
            <person name="Dannebaum R.O."/>
            <person name="Kuo R.C."/>
            <person name="Labutti K."/>
            <person name="Haridas S."/>
            <person name="Kuo A."/>
            <person name="Salamov A."/>
            <person name="Ahrendt S.R."/>
            <person name="Lipzen A."/>
            <person name="Sullivan W."/>
            <person name="Andreopoulos W.B."/>
            <person name="Clum A."/>
            <person name="Lindquist E."/>
            <person name="Daum C."/>
            <person name="Ramamoorthy G.K."/>
            <person name="Gryganskyi A."/>
            <person name="Culley D."/>
            <person name="Magnuson J.K."/>
            <person name="James T.Y."/>
            <person name="O'Malley M.A."/>
            <person name="Stajich J.E."/>
            <person name="Spatafora J.W."/>
            <person name="Visel A."/>
            <person name="Grigoriev I.V."/>
        </authorList>
    </citation>
    <scope>NUCLEOTIDE SEQUENCE [LARGE SCALE GENOMIC DNA]</scope>
    <source>
        <strain evidence="3 4">68-887.2</strain>
    </source>
</reference>
<name>A0A1Y2ANS6_9TREE</name>
<dbReference type="STRING" id="71784.A0A1Y2ANS6"/>
<dbReference type="PANTHER" id="PTHR11736:SF14">
    <property type="entry name" value="NSE3 HOMOLOG, SMC5-SMC6 COMPLEX COMPONENT"/>
    <property type="match status" value="1"/>
</dbReference>
<dbReference type="InterPro" id="IPR037445">
    <property type="entry name" value="MAGE"/>
</dbReference>
<dbReference type="InterPro" id="IPR041898">
    <property type="entry name" value="MAGE_WH1"/>
</dbReference>
<dbReference type="PANTHER" id="PTHR11736">
    <property type="entry name" value="MELANOMA-ASSOCIATED ANTIGEN MAGE ANTIGEN"/>
    <property type="match status" value="1"/>
</dbReference>
<evidence type="ECO:0000313" key="4">
    <source>
        <dbReference type="Proteomes" id="UP000193986"/>
    </source>
</evidence>
<evidence type="ECO:0000256" key="1">
    <source>
        <dbReference type="SAM" id="MobiDB-lite"/>
    </source>
</evidence>
<feature type="domain" description="MAGE" evidence="2">
    <location>
        <begin position="68"/>
        <end position="337"/>
    </location>
</feature>
<feature type="region of interest" description="Disordered" evidence="1">
    <location>
        <begin position="129"/>
        <end position="179"/>
    </location>
</feature>
<dbReference type="EMBL" id="MCFC01000070">
    <property type="protein sequence ID" value="ORY24201.1"/>
    <property type="molecule type" value="Genomic_DNA"/>
</dbReference>
<protein>
    <submittedName>
        <fullName evidence="3">MAGE family-domain-containing protein</fullName>
    </submittedName>
</protein>
<dbReference type="GO" id="GO:0005634">
    <property type="term" value="C:nucleus"/>
    <property type="evidence" value="ECO:0007669"/>
    <property type="project" value="TreeGrafter"/>
</dbReference>
<feature type="compositionally biased region" description="Polar residues" evidence="1">
    <location>
        <begin position="41"/>
        <end position="53"/>
    </location>
</feature>
<dbReference type="OrthoDB" id="1272441at2759"/>
<dbReference type="Gene3D" id="1.10.10.1210">
    <property type="entry name" value="MAGE homology domain, winged helix WH2 motif"/>
    <property type="match status" value="1"/>
</dbReference>
<gene>
    <name evidence="3" type="ORF">BCR39DRAFT_334496</name>
</gene>
<proteinExistence type="predicted"/>
<dbReference type="Gene3D" id="1.10.10.1200">
    <property type="entry name" value="MAGE homology domain, winged helix WH1 motif"/>
    <property type="match status" value="1"/>
</dbReference>